<reference evidence="1 2" key="1">
    <citation type="journal article" date="2021" name="Commun. Biol.">
        <title>The genome of Shorea leprosula (Dipterocarpaceae) highlights the ecological relevance of drought in aseasonal tropical rainforests.</title>
        <authorList>
            <person name="Ng K.K.S."/>
            <person name="Kobayashi M.J."/>
            <person name="Fawcett J.A."/>
            <person name="Hatakeyama M."/>
            <person name="Paape T."/>
            <person name="Ng C.H."/>
            <person name="Ang C.C."/>
            <person name="Tnah L.H."/>
            <person name="Lee C.T."/>
            <person name="Nishiyama T."/>
            <person name="Sese J."/>
            <person name="O'Brien M.J."/>
            <person name="Copetti D."/>
            <person name="Mohd Noor M.I."/>
            <person name="Ong R.C."/>
            <person name="Putra M."/>
            <person name="Sireger I.Z."/>
            <person name="Indrioko S."/>
            <person name="Kosugi Y."/>
            <person name="Izuno A."/>
            <person name="Isagi Y."/>
            <person name="Lee S.L."/>
            <person name="Shimizu K.K."/>
        </authorList>
    </citation>
    <scope>NUCLEOTIDE SEQUENCE [LARGE SCALE GENOMIC DNA]</scope>
    <source>
        <strain evidence="1">214</strain>
    </source>
</reference>
<accession>A0AAV5IG81</accession>
<dbReference type="Proteomes" id="UP001054252">
    <property type="component" value="Unassembled WGS sequence"/>
</dbReference>
<evidence type="ECO:0000313" key="2">
    <source>
        <dbReference type="Proteomes" id="UP001054252"/>
    </source>
</evidence>
<name>A0AAV5IG81_9ROSI</name>
<dbReference type="EMBL" id="BPVZ01000016">
    <property type="protein sequence ID" value="GKV00917.1"/>
    <property type="molecule type" value="Genomic_DNA"/>
</dbReference>
<keyword evidence="2" id="KW-1185">Reference proteome</keyword>
<organism evidence="1 2">
    <name type="scientific">Rubroshorea leprosula</name>
    <dbReference type="NCBI Taxonomy" id="152421"/>
    <lineage>
        <taxon>Eukaryota</taxon>
        <taxon>Viridiplantae</taxon>
        <taxon>Streptophyta</taxon>
        <taxon>Embryophyta</taxon>
        <taxon>Tracheophyta</taxon>
        <taxon>Spermatophyta</taxon>
        <taxon>Magnoliopsida</taxon>
        <taxon>eudicotyledons</taxon>
        <taxon>Gunneridae</taxon>
        <taxon>Pentapetalae</taxon>
        <taxon>rosids</taxon>
        <taxon>malvids</taxon>
        <taxon>Malvales</taxon>
        <taxon>Dipterocarpaceae</taxon>
        <taxon>Rubroshorea</taxon>
    </lineage>
</organism>
<proteinExistence type="predicted"/>
<sequence>MLRGPVSSEKNATRCKIQVTMQSNEFSDLSIYLTLTLQHLQSPSPLKQFAKYWSLKPFFQAKNGSEIDDPKIT</sequence>
<gene>
    <name evidence="1" type="ORF">SLEP1_g13524</name>
</gene>
<evidence type="ECO:0000313" key="1">
    <source>
        <dbReference type="EMBL" id="GKV00917.1"/>
    </source>
</evidence>
<protein>
    <submittedName>
        <fullName evidence="1">Uncharacterized protein</fullName>
    </submittedName>
</protein>
<comment type="caution">
    <text evidence="1">The sequence shown here is derived from an EMBL/GenBank/DDBJ whole genome shotgun (WGS) entry which is preliminary data.</text>
</comment>
<dbReference type="AlphaFoldDB" id="A0AAV5IG81"/>